<organism evidence="1 2">
    <name type="scientific">Brachionus plicatilis</name>
    <name type="common">Marine rotifer</name>
    <name type="synonym">Brachionus muelleri</name>
    <dbReference type="NCBI Taxonomy" id="10195"/>
    <lineage>
        <taxon>Eukaryota</taxon>
        <taxon>Metazoa</taxon>
        <taxon>Spiralia</taxon>
        <taxon>Gnathifera</taxon>
        <taxon>Rotifera</taxon>
        <taxon>Eurotatoria</taxon>
        <taxon>Monogononta</taxon>
        <taxon>Pseudotrocha</taxon>
        <taxon>Ploima</taxon>
        <taxon>Brachionidae</taxon>
        <taxon>Brachionus</taxon>
    </lineage>
</organism>
<gene>
    <name evidence="1" type="ORF">BpHYR1_044595</name>
</gene>
<dbReference type="AlphaFoldDB" id="A0A3M7PVB2"/>
<comment type="caution">
    <text evidence="1">The sequence shown here is derived from an EMBL/GenBank/DDBJ whole genome shotgun (WGS) entry which is preliminary data.</text>
</comment>
<evidence type="ECO:0000313" key="1">
    <source>
        <dbReference type="EMBL" id="RNA02695.1"/>
    </source>
</evidence>
<dbReference type="EMBL" id="REGN01008784">
    <property type="protein sequence ID" value="RNA02695.1"/>
    <property type="molecule type" value="Genomic_DNA"/>
</dbReference>
<name>A0A3M7PVB2_BRAPC</name>
<proteinExistence type="predicted"/>
<accession>A0A3M7PVB2</accession>
<evidence type="ECO:0000313" key="2">
    <source>
        <dbReference type="Proteomes" id="UP000276133"/>
    </source>
</evidence>
<keyword evidence="2" id="KW-1185">Reference proteome</keyword>
<reference evidence="1 2" key="1">
    <citation type="journal article" date="2018" name="Sci. Rep.">
        <title>Genomic signatures of local adaptation to the degree of environmental predictability in rotifers.</title>
        <authorList>
            <person name="Franch-Gras L."/>
            <person name="Hahn C."/>
            <person name="Garcia-Roger E.M."/>
            <person name="Carmona M.J."/>
            <person name="Serra M."/>
            <person name="Gomez A."/>
        </authorList>
    </citation>
    <scope>NUCLEOTIDE SEQUENCE [LARGE SCALE GENOMIC DNA]</scope>
    <source>
        <strain evidence="1">HYR1</strain>
    </source>
</reference>
<protein>
    <submittedName>
        <fullName evidence="1">Uncharacterized protein</fullName>
    </submittedName>
</protein>
<dbReference type="Proteomes" id="UP000276133">
    <property type="component" value="Unassembled WGS sequence"/>
</dbReference>
<sequence length="97" mass="11776">MNLIIFSKMKKKTIFSYDDTNKTKQYLLNSFNLQRNLVRPLQNLIEMSQFFVPKILKKKFPFIKIKFKLYIREGLITEPEYLCYPQNVENQYKNLSN</sequence>